<evidence type="ECO:0000256" key="3">
    <source>
        <dbReference type="ARBA" id="ARBA00023136"/>
    </source>
</evidence>
<dbReference type="SMART" id="SM00602">
    <property type="entry name" value="VPS10"/>
    <property type="match status" value="1"/>
</dbReference>
<evidence type="ECO:0000313" key="7">
    <source>
        <dbReference type="Proteomes" id="UP000028924"/>
    </source>
</evidence>
<evidence type="ECO:0000256" key="2">
    <source>
        <dbReference type="ARBA" id="ARBA00022737"/>
    </source>
</evidence>
<dbReference type="InterPro" id="IPR006581">
    <property type="entry name" value="VPS10"/>
</dbReference>
<evidence type="ECO:0000256" key="4">
    <source>
        <dbReference type="ARBA" id="ARBA00023180"/>
    </source>
</evidence>
<dbReference type="GO" id="GO:0005794">
    <property type="term" value="C:Golgi apparatus"/>
    <property type="evidence" value="ECO:0007669"/>
    <property type="project" value="TreeGrafter"/>
</dbReference>
<dbReference type="eggNOG" id="KOG3511">
    <property type="taxonomic scope" value="Eukaryota"/>
</dbReference>
<comment type="subcellular location">
    <subcellularLocation>
        <location evidence="1">Membrane</location>
    </subcellularLocation>
</comment>
<dbReference type="GeneID" id="23617681"/>
<reference evidence="6 7" key="1">
    <citation type="journal article" date="2014" name="BMC Genomics">
        <title>Oil accumulation mechanisms of the oleaginous microalga Chlorella protothecoides revealed through its genome, transcriptomes, and proteomes.</title>
        <authorList>
            <person name="Gao C."/>
            <person name="Wang Y."/>
            <person name="Shen Y."/>
            <person name="Yan D."/>
            <person name="He X."/>
            <person name="Dai J."/>
            <person name="Wu Q."/>
        </authorList>
    </citation>
    <scope>NUCLEOTIDE SEQUENCE [LARGE SCALE GENOMIC DNA]</scope>
    <source>
        <strain evidence="6 7">0710</strain>
    </source>
</reference>
<sequence length="656" mass="70444">MPITLDTQILDLGRAHFHFTSRDGGKTFKAIGTPGNTTGFDQEILFHPKQPEWILAKTRRPSCSWYMRSSACGYDLYLTQDFGTSWRNLTEAASGRVSSFRDFDWGVSMPMYAGKPTPDEAIFATVFAGDAGAKGLYPGWDKDLHYVVSLDFFVSPVARMVPCGNLFEVVASKVFLAVPSDCPLGADGKARSVPSRSVAGRTVTLYVSDWDGDDFTEVCLPSNLEDDGYNMVETHDSAAAFVLADHAEPGSRGPTSDSPTSDAYAPAYNASMHTLSLRNVFRRDFLADFMRVEGLPGMFIANRVDPLTVATGAVADYGAYLQTVATRNGGADWSRLPLPTSFRYAQCDACPAGALRDRCSLHLHGPTSWASPAGPRPNLYSSAAAPGLLLATGNTGLHLDTKPSAAAACTWASRDGGLTWQDVADRPYIYEIGAGGDAVVAAGHASDGPTAKVRFTTDAGACWHEVDLPEAILVTNIRVDPASAGTVFMVQGSACTRTTRHPDCTFQGGVSPPGKLFYGFRRSWGGNASCEALPGLEAASCERWGNGVYEASHTHLRLVHGDVCIVAVVGGVVWTQCLPPAARNEWAERASPALGVAASVLWAGVDAVIGAWDWARFKWAELTHRGAAREAYFEPLSDRLDVDPEDHRSPPLFNGP</sequence>
<gene>
    <name evidence="6" type="ORF">F751_6290</name>
</gene>
<keyword evidence="3" id="KW-0472">Membrane</keyword>
<dbReference type="SUPFAM" id="SSF110296">
    <property type="entry name" value="Oligoxyloglucan reducing end-specific cellobiohydrolase"/>
    <property type="match status" value="1"/>
</dbReference>
<dbReference type="EMBL" id="KL662126">
    <property type="protein sequence ID" value="KFM26139.1"/>
    <property type="molecule type" value="Genomic_DNA"/>
</dbReference>
<keyword evidence="4" id="KW-0325">Glycoprotein</keyword>
<dbReference type="Pfam" id="PF15902">
    <property type="entry name" value="Sortilin-Vps10"/>
    <property type="match status" value="1"/>
</dbReference>
<dbReference type="GO" id="GO:0016020">
    <property type="term" value="C:membrane"/>
    <property type="evidence" value="ECO:0007669"/>
    <property type="project" value="UniProtKB-SubCell"/>
</dbReference>
<evidence type="ECO:0000259" key="5">
    <source>
        <dbReference type="SMART" id="SM00602"/>
    </source>
</evidence>
<dbReference type="InterPro" id="IPR015943">
    <property type="entry name" value="WD40/YVTN_repeat-like_dom_sf"/>
</dbReference>
<feature type="domain" description="VPS10" evidence="5">
    <location>
        <begin position="6"/>
        <end position="583"/>
    </location>
</feature>
<dbReference type="InterPro" id="IPR031778">
    <property type="entry name" value="Sortilin_N"/>
</dbReference>
<evidence type="ECO:0000256" key="1">
    <source>
        <dbReference type="ARBA" id="ARBA00004370"/>
    </source>
</evidence>
<dbReference type="PANTHER" id="PTHR12106:SF27">
    <property type="entry name" value="SORTILIN-RELATED RECEPTOR"/>
    <property type="match status" value="1"/>
</dbReference>
<dbReference type="AlphaFoldDB" id="A0A087SK85"/>
<dbReference type="Proteomes" id="UP000028924">
    <property type="component" value="Unassembled WGS sequence"/>
</dbReference>
<organism evidence="6 7">
    <name type="scientific">Auxenochlorella protothecoides</name>
    <name type="common">Green microalga</name>
    <name type="synonym">Chlorella protothecoides</name>
    <dbReference type="NCBI Taxonomy" id="3075"/>
    <lineage>
        <taxon>Eukaryota</taxon>
        <taxon>Viridiplantae</taxon>
        <taxon>Chlorophyta</taxon>
        <taxon>core chlorophytes</taxon>
        <taxon>Trebouxiophyceae</taxon>
        <taxon>Chlorellales</taxon>
        <taxon>Chlorellaceae</taxon>
        <taxon>Auxenochlorella</taxon>
    </lineage>
</organism>
<dbReference type="OrthoDB" id="443634at2759"/>
<keyword evidence="7" id="KW-1185">Reference proteome</keyword>
<protein>
    <submittedName>
        <fullName evidence="6">Vacuolar protein sorting/targeting protein 10</fullName>
    </submittedName>
</protein>
<dbReference type="GO" id="GO:0006892">
    <property type="term" value="P:post-Golgi vesicle-mediated transport"/>
    <property type="evidence" value="ECO:0007669"/>
    <property type="project" value="TreeGrafter"/>
</dbReference>
<dbReference type="RefSeq" id="XP_011399035.1">
    <property type="nucleotide sequence ID" value="XM_011400733.1"/>
</dbReference>
<dbReference type="InterPro" id="IPR050310">
    <property type="entry name" value="VPS10-sortilin"/>
</dbReference>
<proteinExistence type="predicted"/>
<evidence type="ECO:0000313" key="6">
    <source>
        <dbReference type="EMBL" id="KFM26139.1"/>
    </source>
</evidence>
<accession>A0A087SK85</accession>
<keyword evidence="2" id="KW-0677">Repeat</keyword>
<dbReference type="STRING" id="3075.A0A087SK85"/>
<dbReference type="Gene3D" id="2.130.10.10">
    <property type="entry name" value="YVTN repeat-like/Quinoprotein amine dehydrogenase"/>
    <property type="match status" value="1"/>
</dbReference>
<dbReference type="KEGG" id="apro:F751_6290"/>
<dbReference type="PANTHER" id="PTHR12106">
    <property type="entry name" value="SORTILIN RELATED"/>
    <property type="match status" value="1"/>
</dbReference>
<name>A0A087SK85_AUXPR</name>